<dbReference type="RefSeq" id="WP_345370732.1">
    <property type="nucleotide sequence ID" value="NZ_BAABJX010000024.1"/>
</dbReference>
<keyword evidence="2 9" id="KW-0813">Transport</keyword>
<evidence type="ECO:0000256" key="1">
    <source>
        <dbReference type="ARBA" id="ARBA00004162"/>
    </source>
</evidence>
<keyword evidence="11" id="KW-1185">Reference proteome</keyword>
<evidence type="ECO:0000256" key="8">
    <source>
        <dbReference type="ARBA" id="ARBA00023136"/>
    </source>
</evidence>
<dbReference type="InterPro" id="IPR006312">
    <property type="entry name" value="TatA/E"/>
</dbReference>
<comment type="caution">
    <text evidence="10">The sequence shown here is derived from an EMBL/GenBank/DDBJ whole genome shotgun (WGS) entry which is preliminary data.</text>
</comment>
<evidence type="ECO:0000313" key="10">
    <source>
        <dbReference type="EMBL" id="GAA4831387.1"/>
    </source>
</evidence>
<proteinExistence type="inferred from homology"/>
<dbReference type="InterPro" id="IPR003369">
    <property type="entry name" value="TatA/B/E"/>
</dbReference>
<sequence length="71" mass="7790">MELLSILLFGLPGGPEWLIIILVIVLLFGAKRIPELARGLGKGIREFNDAKKQITDELEEGSKGDSKENKA</sequence>
<keyword evidence="5 9" id="KW-0653">Protein transport</keyword>
<comment type="function">
    <text evidence="9">Part of the twin-arginine translocation (Tat) system that transports large folded proteins containing a characteristic twin-arginine motif in their signal peptide across membranes. TatA could form the protein-conducting channel of the Tat system.</text>
</comment>
<accession>A0ABP9DA39</accession>
<dbReference type="EMBL" id="BAABJX010000024">
    <property type="protein sequence ID" value="GAA4831387.1"/>
    <property type="molecule type" value="Genomic_DNA"/>
</dbReference>
<dbReference type="Proteomes" id="UP001500298">
    <property type="component" value="Unassembled WGS sequence"/>
</dbReference>
<gene>
    <name evidence="9 10" type="primary">tatA</name>
    <name evidence="10" type="ORF">GCM10023331_15790</name>
</gene>
<keyword evidence="4 9" id="KW-0812">Transmembrane</keyword>
<reference evidence="11" key="1">
    <citation type="journal article" date="2019" name="Int. J. Syst. Evol. Microbiol.">
        <title>The Global Catalogue of Microorganisms (GCM) 10K type strain sequencing project: providing services to taxonomists for standard genome sequencing and annotation.</title>
        <authorList>
            <consortium name="The Broad Institute Genomics Platform"/>
            <consortium name="The Broad Institute Genome Sequencing Center for Infectious Disease"/>
            <person name="Wu L."/>
            <person name="Ma J."/>
        </authorList>
    </citation>
    <scope>NUCLEOTIDE SEQUENCE [LARGE SCALE GENOMIC DNA]</scope>
    <source>
        <strain evidence="11">JCM 18326</strain>
    </source>
</reference>
<organism evidence="10 11">
    <name type="scientific">Algivirga pacifica</name>
    <dbReference type="NCBI Taxonomy" id="1162670"/>
    <lineage>
        <taxon>Bacteria</taxon>
        <taxon>Pseudomonadati</taxon>
        <taxon>Bacteroidota</taxon>
        <taxon>Cytophagia</taxon>
        <taxon>Cytophagales</taxon>
        <taxon>Flammeovirgaceae</taxon>
        <taxon>Algivirga</taxon>
    </lineage>
</organism>
<comment type="subunit">
    <text evidence="9">Forms a complex with TatC.</text>
</comment>
<evidence type="ECO:0000256" key="7">
    <source>
        <dbReference type="ARBA" id="ARBA00023010"/>
    </source>
</evidence>
<evidence type="ECO:0000256" key="9">
    <source>
        <dbReference type="HAMAP-Rule" id="MF_00236"/>
    </source>
</evidence>
<feature type="transmembrane region" description="Helical" evidence="9">
    <location>
        <begin position="6"/>
        <end position="28"/>
    </location>
</feature>
<dbReference type="HAMAP" id="MF_00236">
    <property type="entry name" value="TatA_E"/>
    <property type="match status" value="1"/>
</dbReference>
<dbReference type="Gene3D" id="1.20.5.3310">
    <property type="match status" value="1"/>
</dbReference>
<evidence type="ECO:0000256" key="2">
    <source>
        <dbReference type="ARBA" id="ARBA00022448"/>
    </source>
</evidence>
<name>A0ABP9DA39_9BACT</name>
<evidence type="ECO:0000256" key="4">
    <source>
        <dbReference type="ARBA" id="ARBA00022692"/>
    </source>
</evidence>
<keyword evidence="6 9" id="KW-1133">Transmembrane helix</keyword>
<dbReference type="PANTHER" id="PTHR42982">
    <property type="entry name" value="SEC-INDEPENDENT PROTEIN TRANSLOCASE PROTEIN TATA"/>
    <property type="match status" value="1"/>
</dbReference>
<keyword evidence="3 9" id="KW-1003">Cell membrane</keyword>
<dbReference type="Pfam" id="PF02416">
    <property type="entry name" value="TatA_B_E"/>
    <property type="match status" value="1"/>
</dbReference>
<evidence type="ECO:0000256" key="3">
    <source>
        <dbReference type="ARBA" id="ARBA00022475"/>
    </source>
</evidence>
<dbReference type="PANTHER" id="PTHR42982:SF1">
    <property type="entry name" value="SEC-INDEPENDENT PROTEIN TRANSLOCASE PROTEIN TATA"/>
    <property type="match status" value="1"/>
</dbReference>
<evidence type="ECO:0000256" key="5">
    <source>
        <dbReference type="ARBA" id="ARBA00022927"/>
    </source>
</evidence>
<dbReference type="NCBIfam" id="TIGR01411">
    <property type="entry name" value="tatAE"/>
    <property type="match status" value="1"/>
</dbReference>
<evidence type="ECO:0000256" key="6">
    <source>
        <dbReference type="ARBA" id="ARBA00022989"/>
    </source>
</evidence>
<keyword evidence="7 9" id="KW-0811">Translocation</keyword>
<protein>
    <recommendedName>
        <fullName evidence="9">Sec-independent protein translocase protein TatA</fullName>
    </recommendedName>
</protein>
<comment type="similarity">
    <text evidence="9">Belongs to the TatA/E family.</text>
</comment>
<comment type="subcellular location">
    <subcellularLocation>
        <location evidence="1 9">Cell membrane</location>
        <topology evidence="1 9">Single-pass membrane protein</topology>
    </subcellularLocation>
</comment>
<keyword evidence="8 9" id="KW-0472">Membrane</keyword>
<evidence type="ECO:0000313" key="11">
    <source>
        <dbReference type="Proteomes" id="UP001500298"/>
    </source>
</evidence>